<name>A0AAV4NMK3_CAEEX</name>
<evidence type="ECO:0000259" key="2">
    <source>
        <dbReference type="Pfam" id="PF15950"/>
    </source>
</evidence>
<keyword evidence="4" id="KW-1185">Reference proteome</keyword>
<organism evidence="3 4">
    <name type="scientific">Caerostris extrusa</name>
    <name type="common">Bark spider</name>
    <name type="synonym">Caerostris bankana</name>
    <dbReference type="NCBI Taxonomy" id="172846"/>
    <lineage>
        <taxon>Eukaryota</taxon>
        <taxon>Metazoa</taxon>
        <taxon>Ecdysozoa</taxon>
        <taxon>Arthropoda</taxon>
        <taxon>Chelicerata</taxon>
        <taxon>Arachnida</taxon>
        <taxon>Araneae</taxon>
        <taxon>Araneomorphae</taxon>
        <taxon>Entelegynae</taxon>
        <taxon>Araneoidea</taxon>
        <taxon>Araneidae</taxon>
        <taxon>Caerostris</taxon>
    </lineage>
</organism>
<dbReference type="PANTHER" id="PTHR39072:SF3">
    <property type="entry name" value="RE48511P"/>
    <property type="match status" value="1"/>
</dbReference>
<feature type="region of interest" description="Disordered" evidence="1">
    <location>
        <begin position="771"/>
        <end position="795"/>
    </location>
</feature>
<dbReference type="EMBL" id="BPLR01021086">
    <property type="protein sequence ID" value="GIX85673.1"/>
    <property type="molecule type" value="Genomic_DNA"/>
</dbReference>
<dbReference type="Proteomes" id="UP001054945">
    <property type="component" value="Unassembled WGS sequence"/>
</dbReference>
<reference evidence="3 4" key="1">
    <citation type="submission" date="2021-06" db="EMBL/GenBank/DDBJ databases">
        <title>Caerostris extrusa draft genome.</title>
        <authorList>
            <person name="Kono N."/>
            <person name="Arakawa K."/>
        </authorList>
    </citation>
    <scope>NUCLEOTIDE SEQUENCE [LARGE SCALE GENOMIC DNA]</scope>
</reference>
<dbReference type="PANTHER" id="PTHR39072">
    <property type="entry name" value="RE48511P"/>
    <property type="match status" value="1"/>
</dbReference>
<feature type="compositionally biased region" description="Basic and acidic residues" evidence="1">
    <location>
        <begin position="778"/>
        <end position="793"/>
    </location>
</feature>
<feature type="domain" description="DUF4758" evidence="2">
    <location>
        <begin position="790"/>
        <end position="862"/>
    </location>
</feature>
<feature type="domain" description="DUF4758" evidence="2">
    <location>
        <begin position="601"/>
        <end position="637"/>
    </location>
</feature>
<protein>
    <recommendedName>
        <fullName evidence="2">DUF4758 domain-containing protein</fullName>
    </recommendedName>
</protein>
<dbReference type="Pfam" id="PF15950">
    <property type="entry name" value="DUF4758"/>
    <property type="match status" value="2"/>
</dbReference>
<accession>A0AAV4NMK3</accession>
<sequence>MDLLKTQNMSNEKEENLHLDLNTETILVNSFKESLKDVSTSSKVAFDETDNLFNSPIESSSSIPFSFSSTVLLSSFDGKSSTSINGLLIGTYNSLDHTQPSFPAMFSESPKLLSTLQTPSMDNFHTISKPYYESISALGKSDTLDLLESADLVAEGAEYRHSIVASPATHYTTYTYYTTVLKPGGKRVIDTSTKVVAATYDQSPATHALYQDGDRNVNRRNLYRQNNYDAKPPSKCCGDSRTIRPTKRYELIPERAVPHTYSVHPNRQHNEPYRPSFATKVRGPFYHTDTGHANVYHQNTEEKSQIEYRILFFNTIPIPTQRQKVPNRVPNTVYQYDPIPTQRQKAPVRVPNTVYQQDPAIKPTRVTYFSTYTYFTTELMDGSPTVRSREHTVTEILTDVVLPTVTSLHNQAATRSPTYRRVNNDWDAKLHSSRISDKRESFLFKETVSTVDLDKDYYTDFSGDLTLNAAEVLYKTIRATPVTHYTTNTYYTTILKPGNRREVQTNTKLVSSIYYPDIQATTTYSGRSTTVPRNYRQPKYQEICNTCRNRQESTRYQKPYYINPKQSENKKPGYNLHNRNLKPTNRQNVVKFSPSVQPSLVTFYSTYTYFTTELGGPTPIVRSREHTVTEILSDVIVPTVLKSRPKRSEIPIVITTTDSPSFATLSPKFGFRKLLALDDLDDSVGSFTRETEEEVKPLVKDLQSIYHNRDEESLNKNILVSSPIFNDIPSSVEFHNFTKDTEESNDDFLSDSQFSKAYAAYLEFLKSAEPQPLSSDGDIVKKVESSPTKEESYSKTPKSSKYIVPKFTATVSVPVSKSDTKNMISTLTSNATRNGRMTKYTTTIYGTYINGVYAQRAESNSEIIL</sequence>
<evidence type="ECO:0000313" key="4">
    <source>
        <dbReference type="Proteomes" id="UP001054945"/>
    </source>
</evidence>
<gene>
    <name evidence="3" type="primary">AVEN_41824_1</name>
    <name evidence="3" type="ORF">CEXT_175941</name>
</gene>
<dbReference type="InterPro" id="IPR031866">
    <property type="entry name" value="DUF4758"/>
</dbReference>
<dbReference type="AlphaFoldDB" id="A0AAV4NMK3"/>
<evidence type="ECO:0000256" key="1">
    <source>
        <dbReference type="SAM" id="MobiDB-lite"/>
    </source>
</evidence>
<evidence type="ECO:0000313" key="3">
    <source>
        <dbReference type="EMBL" id="GIX85673.1"/>
    </source>
</evidence>
<comment type="caution">
    <text evidence="3">The sequence shown here is derived from an EMBL/GenBank/DDBJ whole genome shotgun (WGS) entry which is preliminary data.</text>
</comment>
<proteinExistence type="predicted"/>